<dbReference type="AlphaFoldDB" id="A0A644VEK9"/>
<proteinExistence type="predicted"/>
<accession>A0A644VEK9</accession>
<feature type="domain" description="GmrSD restriction endonucleases N-terminal" evidence="2">
    <location>
        <begin position="12"/>
        <end position="216"/>
    </location>
</feature>
<evidence type="ECO:0000259" key="2">
    <source>
        <dbReference type="Pfam" id="PF03235"/>
    </source>
</evidence>
<reference evidence="4" key="1">
    <citation type="submission" date="2019-08" db="EMBL/GenBank/DDBJ databases">
        <authorList>
            <person name="Kucharzyk K."/>
            <person name="Murdoch R.W."/>
            <person name="Higgins S."/>
            <person name="Loffler F."/>
        </authorList>
    </citation>
    <scope>NUCLEOTIDE SEQUENCE</scope>
</reference>
<dbReference type="Pfam" id="PF03235">
    <property type="entry name" value="GmrSD_N"/>
    <property type="match status" value="1"/>
</dbReference>
<dbReference type="EMBL" id="VSSQ01000286">
    <property type="protein sequence ID" value="MPL89721.1"/>
    <property type="molecule type" value="Genomic_DNA"/>
</dbReference>
<dbReference type="InterPro" id="IPR011089">
    <property type="entry name" value="GmrSD_C"/>
</dbReference>
<keyword evidence="1" id="KW-0175">Coiled coil</keyword>
<comment type="caution">
    <text evidence="4">The sequence shown here is derived from an EMBL/GenBank/DDBJ whole genome shotgun (WGS) entry which is preliminary data.</text>
</comment>
<dbReference type="InterPro" id="IPR004919">
    <property type="entry name" value="GmrSD_N"/>
</dbReference>
<gene>
    <name evidence="4" type="ORF">SDC9_35763</name>
</gene>
<dbReference type="PANTHER" id="PTHR35149">
    <property type="entry name" value="SLL5132 PROTEIN"/>
    <property type="match status" value="1"/>
</dbReference>
<organism evidence="4">
    <name type="scientific">bioreactor metagenome</name>
    <dbReference type="NCBI Taxonomy" id="1076179"/>
    <lineage>
        <taxon>unclassified sequences</taxon>
        <taxon>metagenomes</taxon>
        <taxon>ecological metagenomes</taxon>
    </lineage>
</organism>
<sequence>MSISATQRENIGSILNGNLFVIPSYQRKYSWTNKEQVELWTDIKGAKSNNINHFFGTLIFKKTENDNLDEVYEIIDGQQRTTTLFLLLNELIEKIVDTTKKMSYKSKFISTNNSIKLLPLGRDKVFLEKLILDFNSIKISEIDKRSQKNLLNAKKNFQSLLNDFNEDEAISYIDFIRKNVEVLVLVVDKQSEAIRMFEIINDRGLELNYLDKIKSITMLYSTMYLNESLNDFINESFEKIFDSNDNIITKREKFKILSRFDENETLFLHHYIKAKIFFTNSWNYRNGAKTIFESLKSKCEELKENKEELEKFLKGYIEDFTNFSINYSELIDNIDNTTNIKYIESLQFLEFSATMYPLIVILYSQNKLDSLIDILISIEIRVFKIKGTNPRADIPTLCNELSTQELDIDYIKNWLVNFRDKFMNNGNFEYSLKNPIYGSNAVKYILLKYINQSIKFIEYENLQIEHIFAKETNFEVTDFNFDDIEDYKQVINKIGNLLLLEEGLNKGKDVSNLVPKQKIYGYLKSNISNTREFAGYIEKNGFDKNKLEDRNQKIISFCLENL</sequence>
<dbReference type="PANTHER" id="PTHR35149:SF2">
    <property type="entry name" value="DUF262 DOMAIN-CONTAINING PROTEIN"/>
    <property type="match status" value="1"/>
</dbReference>
<evidence type="ECO:0000313" key="4">
    <source>
        <dbReference type="EMBL" id="MPL89721.1"/>
    </source>
</evidence>
<evidence type="ECO:0000256" key="1">
    <source>
        <dbReference type="SAM" id="Coils"/>
    </source>
</evidence>
<evidence type="ECO:0008006" key="5">
    <source>
        <dbReference type="Google" id="ProtNLM"/>
    </source>
</evidence>
<name>A0A644VEK9_9ZZZZ</name>
<protein>
    <recommendedName>
        <fullName evidence="5">DUF262 domain-containing protein</fullName>
    </recommendedName>
</protein>
<dbReference type="Pfam" id="PF07510">
    <property type="entry name" value="GmrSD_C"/>
    <property type="match status" value="1"/>
</dbReference>
<evidence type="ECO:0000259" key="3">
    <source>
        <dbReference type="Pfam" id="PF07510"/>
    </source>
</evidence>
<feature type="domain" description="GmrSD restriction endonucleases C-terminal" evidence="3">
    <location>
        <begin position="436"/>
        <end position="555"/>
    </location>
</feature>
<feature type="coiled-coil region" evidence="1">
    <location>
        <begin position="285"/>
        <end position="319"/>
    </location>
</feature>